<dbReference type="STRING" id="156994.SAMN04488028_105143"/>
<dbReference type="FunFam" id="3.20.20.70:FF:000096">
    <property type="entry name" value="Thiamine-phosphate synthase"/>
    <property type="match status" value="1"/>
</dbReference>
<evidence type="ECO:0000256" key="7">
    <source>
        <dbReference type="ARBA" id="ARBA00047334"/>
    </source>
</evidence>
<dbReference type="NCBIfam" id="NF000736">
    <property type="entry name" value="PRK00043.2-3"/>
    <property type="match status" value="1"/>
</dbReference>
<dbReference type="CDD" id="cd00564">
    <property type="entry name" value="TMP_TenI"/>
    <property type="match status" value="1"/>
</dbReference>
<feature type="binding site" evidence="10">
    <location>
        <position position="65"/>
    </location>
    <ligand>
        <name>4-amino-2-methyl-5-(diphosphooxymethyl)pyrimidine</name>
        <dbReference type="ChEBI" id="CHEBI:57841"/>
    </ligand>
</feature>
<dbReference type="PANTHER" id="PTHR20857">
    <property type="entry name" value="THIAMINE-PHOSPHATE PYROPHOSPHORYLASE"/>
    <property type="match status" value="1"/>
</dbReference>
<feature type="binding site" evidence="10">
    <location>
        <position position="104"/>
    </location>
    <ligand>
        <name>4-amino-2-methyl-5-(diphosphooxymethyl)pyrimidine</name>
        <dbReference type="ChEBI" id="CHEBI:57841"/>
    </ligand>
</feature>
<evidence type="ECO:0000313" key="14">
    <source>
        <dbReference type="EMBL" id="SHK47887.1"/>
    </source>
</evidence>
<evidence type="ECO:0000313" key="15">
    <source>
        <dbReference type="Proteomes" id="UP000184474"/>
    </source>
</evidence>
<dbReference type="GO" id="GO:0005737">
    <property type="term" value="C:cytoplasm"/>
    <property type="evidence" value="ECO:0007669"/>
    <property type="project" value="TreeGrafter"/>
</dbReference>
<feature type="binding site" evidence="10">
    <location>
        <position position="66"/>
    </location>
    <ligand>
        <name>Mg(2+)</name>
        <dbReference type="ChEBI" id="CHEBI:18420"/>
    </ligand>
</feature>
<gene>
    <name evidence="10" type="primary">thiE</name>
    <name evidence="14" type="ORF">SAMN04488028_105143</name>
</gene>
<dbReference type="GO" id="GO:0004789">
    <property type="term" value="F:thiamine-phosphate diphosphorylase activity"/>
    <property type="evidence" value="ECO:0007669"/>
    <property type="project" value="UniProtKB-UniRule"/>
</dbReference>
<proteinExistence type="inferred from homology"/>
<feature type="binding site" evidence="10">
    <location>
        <position position="133"/>
    </location>
    <ligand>
        <name>4-amino-2-methyl-5-(diphosphooxymethyl)pyrimidine</name>
        <dbReference type="ChEBI" id="CHEBI:57841"/>
    </ligand>
</feature>
<comment type="function">
    <text evidence="1 10">Condenses 4-methyl-5-(beta-hydroxyethyl)thiazole monophosphate (THZ-P) and 2-methyl-4-amino-5-hydroxymethyl pyrimidine pyrophosphate (HMP-PP) to form thiamine monophosphate (TMP).</text>
</comment>
<dbReference type="InterPro" id="IPR034291">
    <property type="entry name" value="TMP_synthase"/>
</dbReference>
<comment type="catalytic activity">
    <reaction evidence="9 10 11">
        <text>2-[(2R,5Z)-2-carboxy-4-methylthiazol-5(2H)-ylidene]ethyl phosphate + 4-amino-2-methyl-5-(diphosphooxymethyl)pyrimidine + 2 H(+) = thiamine phosphate + CO2 + diphosphate</text>
        <dbReference type="Rhea" id="RHEA:47844"/>
        <dbReference type="ChEBI" id="CHEBI:15378"/>
        <dbReference type="ChEBI" id="CHEBI:16526"/>
        <dbReference type="ChEBI" id="CHEBI:33019"/>
        <dbReference type="ChEBI" id="CHEBI:37575"/>
        <dbReference type="ChEBI" id="CHEBI:57841"/>
        <dbReference type="ChEBI" id="CHEBI:62899"/>
        <dbReference type="EC" id="2.5.1.3"/>
    </reaction>
</comment>
<dbReference type="PANTHER" id="PTHR20857:SF23">
    <property type="entry name" value="THIAMINE BIOSYNTHETIC BIFUNCTIONAL ENZYME"/>
    <property type="match status" value="1"/>
</dbReference>
<organism evidence="14 15">
    <name type="scientific">Reichenbachiella agariperforans</name>
    <dbReference type="NCBI Taxonomy" id="156994"/>
    <lineage>
        <taxon>Bacteria</taxon>
        <taxon>Pseudomonadati</taxon>
        <taxon>Bacteroidota</taxon>
        <taxon>Cytophagia</taxon>
        <taxon>Cytophagales</taxon>
        <taxon>Reichenbachiellaceae</taxon>
        <taxon>Reichenbachiella</taxon>
    </lineage>
</organism>
<comment type="pathway">
    <text evidence="2 10 12">Cofactor biosynthesis; thiamine diphosphate biosynthesis; thiamine phosphate from 4-amino-2-methyl-5-diphosphomethylpyrimidine and 4-methyl-5-(2-phosphoethyl)-thiazole: step 1/1.</text>
</comment>
<dbReference type="InterPro" id="IPR036206">
    <property type="entry name" value="ThiamineP_synth_sf"/>
</dbReference>
<protein>
    <recommendedName>
        <fullName evidence="10">Thiamine-phosphate synthase</fullName>
        <shortName evidence="10">TP synthase</shortName>
        <shortName evidence="10">TPS</shortName>
        <ecNumber evidence="10">2.5.1.3</ecNumber>
    </recommendedName>
    <alternativeName>
        <fullName evidence="10">Thiamine-phosphate pyrophosphorylase</fullName>
        <shortName evidence="10">TMP pyrophosphorylase</shortName>
        <shortName evidence="10">TMP-PPase</shortName>
    </alternativeName>
</protein>
<evidence type="ECO:0000256" key="2">
    <source>
        <dbReference type="ARBA" id="ARBA00005165"/>
    </source>
</evidence>
<evidence type="ECO:0000256" key="8">
    <source>
        <dbReference type="ARBA" id="ARBA00047851"/>
    </source>
</evidence>
<dbReference type="AlphaFoldDB" id="A0A1M6STB4"/>
<evidence type="ECO:0000256" key="12">
    <source>
        <dbReference type="RuleBase" id="RU004253"/>
    </source>
</evidence>
<dbReference type="GO" id="GO:0009228">
    <property type="term" value="P:thiamine biosynthetic process"/>
    <property type="evidence" value="ECO:0007669"/>
    <property type="project" value="UniProtKB-KW"/>
</dbReference>
<dbReference type="InterPro" id="IPR013785">
    <property type="entry name" value="Aldolase_TIM"/>
</dbReference>
<comment type="cofactor">
    <cofactor evidence="10">
        <name>Mg(2+)</name>
        <dbReference type="ChEBI" id="CHEBI:18420"/>
    </cofactor>
    <text evidence="10">Binds 1 Mg(2+) ion per subunit.</text>
</comment>
<evidence type="ECO:0000256" key="10">
    <source>
        <dbReference type="HAMAP-Rule" id="MF_00097"/>
    </source>
</evidence>
<dbReference type="Gene3D" id="3.20.20.70">
    <property type="entry name" value="Aldolase class I"/>
    <property type="match status" value="1"/>
</dbReference>
<evidence type="ECO:0000256" key="4">
    <source>
        <dbReference type="ARBA" id="ARBA00022723"/>
    </source>
</evidence>
<feature type="binding site" evidence="10">
    <location>
        <begin position="33"/>
        <end position="37"/>
    </location>
    <ligand>
        <name>4-amino-2-methyl-5-(diphosphooxymethyl)pyrimidine</name>
        <dbReference type="ChEBI" id="CHEBI:57841"/>
    </ligand>
</feature>
<evidence type="ECO:0000256" key="1">
    <source>
        <dbReference type="ARBA" id="ARBA00003814"/>
    </source>
</evidence>
<comment type="similarity">
    <text evidence="10 11">Belongs to the thiamine-phosphate synthase family.</text>
</comment>
<dbReference type="EC" id="2.5.1.3" evidence="10"/>
<feature type="binding site" evidence="10">
    <location>
        <position position="166"/>
    </location>
    <ligand>
        <name>2-[(2R,5Z)-2-carboxy-4-methylthiazol-5(2H)-ylidene]ethyl phosphate</name>
        <dbReference type="ChEBI" id="CHEBI:62899"/>
    </ligand>
</feature>
<keyword evidence="4 10" id="KW-0479">Metal-binding</keyword>
<reference evidence="15" key="1">
    <citation type="submission" date="2016-11" db="EMBL/GenBank/DDBJ databases">
        <authorList>
            <person name="Varghese N."/>
            <person name="Submissions S."/>
        </authorList>
    </citation>
    <scope>NUCLEOTIDE SEQUENCE [LARGE SCALE GENOMIC DNA]</scope>
    <source>
        <strain evidence="15">DSM 26134</strain>
    </source>
</reference>
<dbReference type="EMBL" id="FRAA01000005">
    <property type="protein sequence ID" value="SHK47887.1"/>
    <property type="molecule type" value="Genomic_DNA"/>
</dbReference>
<keyword evidence="5 10" id="KW-0460">Magnesium</keyword>
<dbReference type="GO" id="GO:0009229">
    <property type="term" value="P:thiamine diphosphate biosynthetic process"/>
    <property type="evidence" value="ECO:0007669"/>
    <property type="project" value="UniProtKB-UniRule"/>
</dbReference>
<dbReference type="HAMAP" id="MF_00097">
    <property type="entry name" value="TMP_synthase"/>
    <property type="match status" value="1"/>
</dbReference>
<dbReference type="Pfam" id="PF02581">
    <property type="entry name" value="TMP-TENI"/>
    <property type="match status" value="1"/>
</dbReference>
<evidence type="ECO:0000256" key="5">
    <source>
        <dbReference type="ARBA" id="ARBA00022842"/>
    </source>
</evidence>
<dbReference type="InterPro" id="IPR022998">
    <property type="entry name" value="ThiamineP_synth_TenI"/>
</dbReference>
<sequence>MISRLHYISQETADKSHLQNIEEACQAGVDWVQLRVKNKSDNEVLAIATEAKEICKKYKAKLIINDHVAIAKKVKANGVHLGKEDMDPAEAREILGDRPYIGGTANTWEDVERLAMAGVDYIGLGPFRDTSTKENLSPILGIKGISAILNNMIIGDIQVPIIAIGGIQTEDIFDLQLSGCHGVAVASLINLSDNKKETVNDINYCLPDGEF</sequence>
<name>A0A1M6STB4_REIAG</name>
<keyword evidence="15" id="KW-1185">Reference proteome</keyword>
<keyword evidence="3 10" id="KW-0808">Transferase</keyword>
<evidence type="ECO:0000256" key="6">
    <source>
        <dbReference type="ARBA" id="ARBA00022977"/>
    </source>
</evidence>
<dbReference type="Proteomes" id="UP000184474">
    <property type="component" value="Unassembled WGS sequence"/>
</dbReference>
<dbReference type="UniPathway" id="UPA00060">
    <property type="reaction ID" value="UER00141"/>
</dbReference>
<evidence type="ECO:0000259" key="13">
    <source>
        <dbReference type="Pfam" id="PF02581"/>
    </source>
</evidence>
<dbReference type="RefSeq" id="WP_073123254.1">
    <property type="nucleotide sequence ID" value="NZ_FRAA01000005.1"/>
</dbReference>
<keyword evidence="6 10" id="KW-0784">Thiamine biosynthesis</keyword>
<evidence type="ECO:0000256" key="11">
    <source>
        <dbReference type="RuleBase" id="RU003826"/>
    </source>
</evidence>
<evidence type="ECO:0000256" key="3">
    <source>
        <dbReference type="ARBA" id="ARBA00022679"/>
    </source>
</evidence>
<comment type="catalytic activity">
    <reaction evidence="8 10 11">
        <text>2-(2-carboxy-4-methylthiazol-5-yl)ethyl phosphate + 4-amino-2-methyl-5-(diphosphooxymethyl)pyrimidine + 2 H(+) = thiamine phosphate + CO2 + diphosphate</text>
        <dbReference type="Rhea" id="RHEA:47848"/>
        <dbReference type="ChEBI" id="CHEBI:15378"/>
        <dbReference type="ChEBI" id="CHEBI:16526"/>
        <dbReference type="ChEBI" id="CHEBI:33019"/>
        <dbReference type="ChEBI" id="CHEBI:37575"/>
        <dbReference type="ChEBI" id="CHEBI:57841"/>
        <dbReference type="ChEBI" id="CHEBI:62890"/>
        <dbReference type="EC" id="2.5.1.3"/>
    </reaction>
</comment>
<evidence type="ECO:0000256" key="9">
    <source>
        <dbReference type="ARBA" id="ARBA00047883"/>
    </source>
</evidence>
<comment type="caution">
    <text evidence="10">Lacks conserved residue(s) required for the propagation of feature annotation.</text>
</comment>
<accession>A0A1M6STB4</accession>
<dbReference type="GO" id="GO:0000287">
    <property type="term" value="F:magnesium ion binding"/>
    <property type="evidence" value="ECO:0007669"/>
    <property type="project" value="UniProtKB-UniRule"/>
</dbReference>
<feature type="binding site" evidence="10">
    <location>
        <begin position="130"/>
        <end position="132"/>
    </location>
    <ligand>
        <name>2-[(2R,5Z)-2-carboxy-4-methylthiazol-5(2H)-ylidene]ethyl phosphate</name>
        <dbReference type="ChEBI" id="CHEBI:62899"/>
    </ligand>
</feature>
<comment type="catalytic activity">
    <reaction evidence="7 10 11">
        <text>4-methyl-5-(2-phosphooxyethyl)-thiazole + 4-amino-2-methyl-5-(diphosphooxymethyl)pyrimidine + H(+) = thiamine phosphate + diphosphate</text>
        <dbReference type="Rhea" id="RHEA:22328"/>
        <dbReference type="ChEBI" id="CHEBI:15378"/>
        <dbReference type="ChEBI" id="CHEBI:33019"/>
        <dbReference type="ChEBI" id="CHEBI:37575"/>
        <dbReference type="ChEBI" id="CHEBI:57841"/>
        <dbReference type="ChEBI" id="CHEBI:58296"/>
        <dbReference type="EC" id="2.5.1.3"/>
    </reaction>
</comment>
<feature type="binding site" evidence="10">
    <location>
        <position position="85"/>
    </location>
    <ligand>
        <name>Mg(2+)</name>
        <dbReference type="ChEBI" id="CHEBI:18420"/>
    </ligand>
</feature>
<dbReference type="SUPFAM" id="SSF51391">
    <property type="entry name" value="Thiamin phosphate synthase"/>
    <property type="match status" value="1"/>
</dbReference>
<feature type="domain" description="Thiamine phosphate synthase/TenI" evidence="13">
    <location>
        <begin position="8"/>
        <end position="189"/>
    </location>
</feature>
<dbReference type="NCBIfam" id="TIGR00693">
    <property type="entry name" value="thiE"/>
    <property type="match status" value="1"/>
</dbReference>